<dbReference type="Pfam" id="PF00163">
    <property type="entry name" value="Ribosomal_S4"/>
    <property type="match status" value="1"/>
</dbReference>
<sequence length="207" mass="23533">MGRNIGPKNKIARRFRTNLGLKTNATKVARRLNQAPGVHGPNQRRVSLSAFGKQLLEKQKAKFLYGIREGQFRKYVEKASAMTGDSGVNLQELLEMRMDNVVYRLGFATTRAQARQFVSHGMFTLNSKKMDIPSHIVRVGDIIALKENKVKKQIFENLSDRLQSQELQSWLSVDAAAKTGKILTKPADKDFEKVFDVKLITEYYSTR</sequence>
<comment type="similarity">
    <text evidence="1 7">Belongs to the universal ribosomal protein uS4 family.</text>
</comment>
<keyword evidence="4 7" id="KW-0689">Ribosomal protein</keyword>
<dbReference type="PANTHER" id="PTHR11831">
    <property type="entry name" value="30S 40S RIBOSOMAL PROTEIN"/>
    <property type="match status" value="1"/>
</dbReference>
<dbReference type="InterPro" id="IPR005709">
    <property type="entry name" value="Ribosomal_uS4_bac-type"/>
</dbReference>
<dbReference type="Pfam" id="PF01479">
    <property type="entry name" value="S4"/>
    <property type="match status" value="1"/>
</dbReference>
<comment type="subunit">
    <text evidence="7">Part of the 30S ribosomal subunit. Contacts protein S5. The interaction surface between S4 and S5 is involved in control of translational fidelity.</text>
</comment>
<dbReference type="NCBIfam" id="NF003717">
    <property type="entry name" value="PRK05327.1"/>
    <property type="match status" value="1"/>
</dbReference>
<dbReference type="FunFam" id="3.10.290.10:FF:000001">
    <property type="entry name" value="30S ribosomal protein S4"/>
    <property type="match status" value="1"/>
</dbReference>
<dbReference type="GO" id="GO:0015935">
    <property type="term" value="C:small ribosomal subunit"/>
    <property type="evidence" value="ECO:0007669"/>
    <property type="project" value="InterPro"/>
</dbReference>
<dbReference type="InterPro" id="IPR036986">
    <property type="entry name" value="S4_RNA-bd_sf"/>
</dbReference>
<dbReference type="Proteomes" id="UP000231453">
    <property type="component" value="Unassembled WGS sequence"/>
</dbReference>
<gene>
    <name evidence="7" type="primary">rpsD</name>
    <name evidence="10" type="ORF">COX80_01340</name>
</gene>
<evidence type="ECO:0000256" key="4">
    <source>
        <dbReference type="ARBA" id="ARBA00022980"/>
    </source>
</evidence>
<keyword evidence="5 7" id="KW-0687">Ribonucleoprotein</keyword>
<evidence type="ECO:0000313" key="11">
    <source>
        <dbReference type="Proteomes" id="UP000231453"/>
    </source>
</evidence>
<organism evidence="10 11">
    <name type="scientific">Candidatus Magasanikbacteria bacterium CG_4_10_14_0_2_um_filter_33_14</name>
    <dbReference type="NCBI Taxonomy" id="1974636"/>
    <lineage>
        <taxon>Bacteria</taxon>
        <taxon>Candidatus Magasanikiibacteriota</taxon>
    </lineage>
</organism>
<dbReference type="SUPFAM" id="SSF55174">
    <property type="entry name" value="Alpha-L RNA-binding motif"/>
    <property type="match status" value="1"/>
</dbReference>
<dbReference type="GO" id="GO:0019843">
    <property type="term" value="F:rRNA binding"/>
    <property type="evidence" value="ECO:0007669"/>
    <property type="project" value="UniProtKB-UniRule"/>
</dbReference>
<keyword evidence="3 7" id="KW-0694">RNA-binding</keyword>
<evidence type="ECO:0000256" key="1">
    <source>
        <dbReference type="ARBA" id="ARBA00007465"/>
    </source>
</evidence>
<evidence type="ECO:0000256" key="3">
    <source>
        <dbReference type="ARBA" id="ARBA00022884"/>
    </source>
</evidence>
<feature type="domain" description="RNA-binding S4" evidence="8">
    <location>
        <begin position="96"/>
        <end position="159"/>
    </location>
</feature>
<evidence type="ECO:0000256" key="7">
    <source>
        <dbReference type="HAMAP-Rule" id="MF_01306"/>
    </source>
</evidence>
<feature type="domain" description="Small ribosomal subunit protein uS4 N-terminal" evidence="9">
    <location>
        <begin position="3"/>
        <end position="95"/>
    </location>
</feature>
<dbReference type="HAMAP" id="MF_01306_B">
    <property type="entry name" value="Ribosomal_uS4_B"/>
    <property type="match status" value="1"/>
</dbReference>
<dbReference type="EMBL" id="PFPL01000023">
    <property type="protein sequence ID" value="PIZ96384.1"/>
    <property type="molecule type" value="Genomic_DNA"/>
</dbReference>
<dbReference type="Gene3D" id="3.10.290.10">
    <property type="entry name" value="RNA-binding S4 domain"/>
    <property type="match status" value="1"/>
</dbReference>
<evidence type="ECO:0000259" key="9">
    <source>
        <dbReference type="SMART" id="SM01390"/>
    </source>
</evidence>
<evidence type="ECO:0000256" key="5">
    <source>
        <dbReference type="ARBA" id="ARBA00023274"/>
    </source>
</evidence>
<dbReference type="PANTHER" id="PTHR11831:SF4">
    <property type="entry name" value="SMALL RIBOSOMAL SUBUNIT PROTEIN US4M"/>
    <property type="match status" value="1"/>
</dbReference>
<dbReference type="InterPro" id="IPR022801">
    <property type="entry name" value="Ribosomal_uS4"/>
</dbReference>
<dbReference type="CDD" id="cd00165">
    <property type="entry name" value="S4"/>
    <property type="match status" value="1"/>
</dbReference>
<evidence type="ECO:0000313" key="10">
    <source>
        <dbReference type="EMBL" id="PIZ96384.1"/>
    </source>
</evidence>
<dbReference type="SMART" id="SM01390">
    <property type="entry name" value="Ribosomal_S4"/>
    <property type="match status" value="1"/>
</dbReference>
<dbReference type="InterPro" id="IPR001912">
    <property type="entry name" value="Ribosomal_uS4_N"/>
</dbReference>
<evidence type="ECO:0000256" key="6">
    <source>
        <dbReference type="ARBA" id="ARBA00035254"/>
    </source>
</evidence>
<dbReference type="GO" id="GO:0042274">
    <property type="term" value="P:ribosomal small subunit biogenesis"/>
    <property type="evidence" value="ECO:0007669"/>
    <property type="project" value="TreeGrafter"/>
</dbReference>
<comment type="function">
    <text evidence="7">One of the primary rRNA binding proteins, it binds directly to 16S rRNA where it nucleates assembly of the body of the 30S subunit.</text>
</comment>
<dbReference type="GO" id="GO:0006412">
    <property type="term" value="P:translation"/>
    <property type="evidence" value="ECO:0007669"/>
    <property type="project" value="UniProtKB-UniRule"/>
</dbReference>
<dbReference type="AlphaFoldDB" id="A0A2M7VBR1"/>
<comment type="caution">
    <text evidence="10">The sequence shown here is derived from an EMBL/GenBank/DDBJ whole genome shotgun (WGS) entry which is preliminary data.</text>
</comment>
<reference evidence="11" key="1">
    <citation type="submission" date="2017-09" db="EMBL/GenBank/DDBJ databases">
        <title>Depth-based differentiation of microbial function through sediment-hosted aquifers and enrichment of novel symbionts in the deep terrestrial subsurface.</title>
        <authorList>
            <person name="Probst A.J."/>
            <person name="Ladd B."/>
            <person name="Jarett J.K."/>
            <person name="Geller-Mcgrath D.E."/>
            <person name="Sieber C.M.K."/>
            <person name="Emerson J.B."/>
            <person name="Anantharaman K."/>
            <person name="Thomas B.C."/>
            <person name="Malmstrom R."/>
            <person name="Stieglmeier M."/>
            <person name="Klingl A."/>
            <person name="Woyke T."/>
            <person name="Ryan C.M."/>
            <person name="Banfield J.F."/>
        </authorList>
    </citation>
    <scope>NUCLEOTIDE SEQUENCE [LARGE SCALE GENOMIC DNA]</scope>
</reference>
<accession>A0A2M7VBR1</accession>
<keyword evidence="2 7" id="KW-0699">rRNA-binding</keyword>
<name>A0A2M7VBR1_9BACT</name>
<dbReference type="GO" id="GO:0003735">
    <property type="term" value="F:structural constituent of ribosome"/>
    <property type="evidence" value="ECO:0007669"/>
    <property type="project" value="InterPro"/>
</dbReference>
<evidence type="ECO:0000256" key="2">
    <source>
        <dbReference type="ARBA" id="ARBA00022730"/>
    </source>
</evidence>
<dbReference type="NCBIfam" id="TIGR01017">
    <property type="entry name" value="rpsD_bact"/>
    <property type="match status" value="1"/>
</dbReference>
<protein>
    <recommendedName>
        <fullName evidence="6 7">Small ribosomal subunit protein uS4</fullName>
    </recommendedName>
</protein>
<dbReference type="PROSITE" id="PS50889">
    <property type="entry name" value="S4"/>
    <property type="match status" value="1"/>
</dbReference>
<dbReference type="InterPro" id="IPR002942">
    <property type="entry name" value="S4_RNA-bd"/>
</dbReference>
<comment type="function">
    <text evidence="7">With S5 and S12 plays an important role in translational accuracy.</text>
</comment>
<dbReference type="SMART" id="SM00363">
    <property type="entry name" value="S4"/>
    <property type="match status" value="1"/>
</dbReference>
<proteinExistence type="inferred from homology"/>
<evidence type="ECO:0000259" key="8">
    <source>
        <dbReference type="SMART" id="SM00363"/>
    </source>
</evidence>
<dbReference type="Gene3D" id="1.10.1050.10">
    <property type="entry name" value="Ribosomal Protein S4 Delta 41, Chain A, domain 1"/>
    <property type="match status" value="1"/>
</dbReference>